<keyword evidence="13" id="KW-1185">Reference proteome</keyword>
<dbReference type="PANTHER" id="PTHR30042">
    <property type="entry name" value="POTASSIUM-TRANSPORTING ATPASE C CHAIN"/>
    <property type="match status" value="1"/>
</dbReference>
<evidence type="ECO:0000256" key="3">
    <source>
        <dbReference type="ARBA" id="ARBA00022538"/>
    </source>
</evidence>
<dbReference type="PANTHER" id="PTHR30042:SF2">
    <property type="entry name" value="POTASSIUM-TRANSPORTING ATPASE KDPC SUBUNIT"/>
    <property type="match status" value="1"/>
</dbReference>
<evidence type="ECO:0000256" key="8">
    <source>
        <dbReference type="ARBA" id="ARBA00022989"/>
    </source>
</evidence>
<dbReference type="GO" id="GO:0008556">
    <property type="term" value="F:P-type potassium transmembrane transporter activity"/>
    <property type="evidence" value="ECO:0007669"/>
    <property type="project" value="InterPro"/>
</dbReference>
<keyword evidence="2 11" id="KW-1003">Cell membrane</keyword>
<dbReference type="InterPro" id="IPR003820">
    <property type="entry name" value="KdpC"/>
</dbReference>
<dbReference type="Pfam" id="PF02669">
    <property type="entry name" value="KdpC"/>
    <property type="match status" value="1"/>
</dbReference>
<comment type="similarity">
    <text evidence="11">Belongs to the KdpC family.</text>
</comment>
<dbReference type="OrthoDB" id="9809491at2"/>
<proteinExistence type="inferred from homology"/>
<dbReference type="GO" id="GO:0005886">
    <property type="term" value="C:plasma membrane"/>
    <property type="evidence" value="ECO:0007669"/>
    <property type="project" value="UniProtKB-SubCell"/>
</dbReference>
<dbReference type="RefSeq" id="WP_116192164.1">
    <property type="nucleotide sequence ID" value="NZ_QTTN01000048.1"/>
</dbReference>
<evidence type="ECO:0000256" key="4">
    <source>
        <dbReference type="ARBA" id="ARBA00022692"/>
    </source>
</evidence>
<evidence type="ECO:0000256" key="1">
    <source>
        <dbReference type="ARBA" id="ARBA00022448"/>
    </source>
</evidence>
<gene>
    <name evidence="11" type="primary">kdpC</name>
    <name evidence="12" type="ORF">A8990_14821</name>
</gene>
<dbReference type="NCBIfam" id="TIGR00681">
    <property type="entry name" value="kdpC"/>
    <property type="match status" value="1"/>
</dbReference>
<keyword evidence="3 11" id="KW-0633">Potassium transport</keyword>
<comment type="subunit">
    <text evidence="11">The system is composed of three essential subunits: KdpA, KdpB and KdpC.</text>
</comment>
<dbReference type="EMBL" id="QTTN01000048">
    <property type="protein sequence ID" value="REE66685.1"/>
    <property type="molecule type" value="Genomic_DNA"/>
</dbReference>
<dbReference type="GO" id="GO:0005524">
    <property type="term" value="F:ATP binding"/>
    <property type="evidence" value="ECO:0007669"/>
    <property type="project" value="UniProtKB-UniRule"/>
</dbReference>
<dbReference type="HAMAP" id="MF_00276">
    <property type="entry name" value="KdpC"/>
    <property type="match status" value="1"/>
</dbReference>
<dbReference type="Proteomes" id="UP000256304">
    <property type="component" value="Unassembled WGS sequence"/>
</dbReference>
<dbReference type="NCBIfam" id="NF001454">
    <property type="entry name" value="PRK00315.1"/>
    <property type="match status" value="1"/>
</dbReference>
<evidence type="ECO:0000256" key="11">
    <source>
        <dbReference type="HAMAP-Rule" id="MF_00276"/>
    </source>
</evidence>
<keyword evidence="7 11" id="KW-0630">Potassium</keyword>
<evidence type="ECO:0000313" key="12">
    <source>
        <dbReference type="EMBL" id="REE66685.1"/>
    </source>
</evidence>
<dbReference type="PIRSF" id="PIRSF001296">
    <property type="entry name" value="K_ATPase_KdpC"/>
    <property type="match status" value="1"/>
</dbReference>
<evidence type="ECO:0000256" key="10">
    <source>
        <dbReference type="ARBA" id="ARBA00023136"/>
    </source>
</evidence>
<keyword evidence="5 11" id="KW-0547">Nucleotide-binding</keyword>
<keyword evidence="10 11" id="KW-0472">Membrane</keyword>
<accession>A0A3D9QTS0</accession>
<evidence type="ECO:0000256" key="6">
    <source>
        <dbReference type="ARBA" id="ARBA00022840"/>
    </source>
</evidence>
<name>A0A3D9QTS0_9BACL</name>
<keyword evidence="8 11" id="KW-1133">Transmembrane helix</keyword>
<evidence type="ECO:0000256" key="5">
    <source>
        <dbReference type="ARBA" id="ARBA00022741"/>
    </source>
</evidence>
<comment type="function">
    <text evidence="11">Part of the high-affinity ATP-driven potassium transport (or Kdp) system, which catalyzes the hydrolysis of ATP coupled with the electrogenic transport of potassium into the cytoplasm. This subunit acts as a catalytic chaperone that increases the ATP-binding affinity of the ATP-hydrolyzing subunit KdpB by the formation of a transient KdpB/KdpC/ATP ternary complex.</text>
</comment>
<keyword evidence="6 11" id="KW-0067">ATP-binding</keyword>
<evidence type="ECO:0000256" key="9">
    <source>
        <dbReference type="ARBA" id="ARBA00023065"/>
    </source>
</evidence>
<feature type="transmembrane region" description="Helical" evidence="11">
    <location>
        <begin position="12"/>
        <end position="34"/>
    </location>
</feature>
<comment type="subcellular location">
    <subcellularLocation>
        <location evidence="11">Cell membrane</location>
        <topology evidence="11">Single-pass membrane protein</topology>
    </subcellularLocation>
</comment>
<evidence type="ECO:0000256" key="7">
    <source>
        <dbReference type="ARBA" id="ARBA00022958"/>
    </source>
</evidence>
<dbReference type="AlphaFoldDB" id="A0A3D9QTS0"/>
<keyword evidence="4 11" id="KW-0812">Transmembrane</keyword>
<protein>
    <recommendedName>
        <fullName evidence="11">Potassium-transporting ATPase KdpC subunit</fullName>
    </recommendedName>
    <alternativeName>
        <fullName evidence="11">ATP phosphohydrolase [potassium-transporting] C chain</fullName>
    </alternativeName>
    <alternativeName>
        <fullName evidence="11">Potassium-binding and translocating subunit C</fullName>
    </alternativeName>
    <alternativeName>
        <fullName evidence="11">Potassium-translocating ATPase C chain</fullName>
    </alternativeName>
</protein>
<evidence type="ECO:0000313" key="13">
    <source>
        <dbReference type="Proteomes" id="UP000256304"/>
    </source>
</evidence>
<reference evidence="12 13" key="1">
    <citation type="submission" date="2018-08" db="EMBL/GenBank/DDBJ databases">
        <title>Genomic Encyclopedia of Type Strains, Phase III (KMG-III): the genomes of soil and plant-associated and newly described type strains.</title>
        <authorList>
            <person name="Whitman W."/>
        </authorList>
    </citation>
    <scope>NUCLEOTIDE SEQUENCE [LARGE SCALE GENOMIC DNA]</scope>
    <source>
        <strain evidence="12 13">CGMCC 1.10966</strain>
    </source>
</reference>
<evidence type="ECO:0000256" key="2">
    <source>
        <dbReference type="ARBA" id="ARBA00022475"/>
    </source>
</evidence>
<comment type="caution">
    <text evidence="12">The sequence shown here is derived from an EMBL/GenBank/DDBJ whole genome shotgun (WGS) entry which is preliminary data.</text>
</comment>
<sequence length="188" mass="20015">MNSALTAIRASIVLMLLCGLIYPLVTTGAAGVLFPKQAKGSLIEVNGQPVGSELIAQDFASPKLFHPRASNAKYDPTASAGSNMMIASEDYVKSIQEKIDALHKENPSLTDIPADLVTVSGSGFDPDLSPEGAKAQVPRISKASGISEQDLNALVDRLTKSRQLGVFGEPRVNVLEINLEMLKMVQKP</sequence>
<keyword evidence="9 11" id="KW-0406">Ion transport</keyword>
<organism evidence="12 13">
    <name type="scientific">Paenibacillus taihuensis</name>
    <dbReference type="NCBI Taxonomy" id="1156355"/>
    <lineage>
        <taxon>Bacteria</taxon>
        <taxon>Bacillati</taxon>
        <taxon>Bacillota</taxon>
        <taxon>Bacilli</taxon>
        <taxon>Bacillales</taxon>
        <taxon>Paenibacillaceae</taxon>
        <taxon>Paenibacillus</taxon>
    </lineage>
</organism>
<keyword evidence="1 11" id="KW-0813">Transport</keyword>